<evidence type="ECO:0000256" key="1">
    <source>
        <dbReference type="SAM" id="MobiDB-lite"/>
    </source>
</evidence>
<dbReference type="EMBL" id="CAJVQA010008542">
    <property type="protein sequence ID" value="CAG8673284.1"/>
    <property type="molecule type" value="Genomic_DNA"/>
</dbReference>
<dbReference type="AlphaFoldDB" id="A0A9N9HB23"/>
<dbReference type="OrthoDB" id="2445596at2759"/>
<proteinExistence type="predicted"/>
<reference evidence="2" key="1">
    <citation type="submission" date="2021-06" db="EMBL/GenBank/DDBJ databases">
        <authorList>
            <person name="Kallberg Y."/>
            <person name="Tangrot J."/>
            <person name="Rosling A."/>
        </authorList>
    </citation>
    <scope>NUCLEOTIDE SEQUENCE</scope>
    <source>
        <strain evidence="2">FL966</strain>
    </source>
</reference>
<organism evidence="2 3">
    <name type="scientific">Cetraspora pellucida</name>
    <dbReference type="NCBI Taxonomy" id="1433469"/>
    <lineage>
        <taxon>Eukaryota</taxon>
        <taxon>Fungi</taxon>
        <taxon>Fungi incertae sedis</taxon>
        <taxon>Mucoromycota</taxon>
        <taxon>Glomeromycotina</taxon>
        <taxon>Glomeromycetes</taxon>
        <taxon>Diversisporales</taxon>
        <taxon>Gigasporaceae</taxon>
        <taxon>Cetraspora</taxon>
    </lineage>
</organism>
<feature type="region of interest" description="Disordered" evidence="1">
    <location>
        <begin position="1"/>
        <end position="20"/>
    </location>
</feature>
<feature type="non-terminal residue" evidence="2">
    <location>
        <position position="97"/>
    </location>
</feature>
<comment type="caution">
    <text evidence="2">The sequence shown here is derived from an EMBL/GenBank/DDBJ whole genome shotgun (WGS) entry which is preliminary data.</text>
</comment>
<evidence type="ECO:0000313" key="3">
    <source>
        <dbReference type="Proteomes" id="UP000789759"/>
    </source>
</evidence>
<sequence length="97" mass="11253">MLKPEEHTDQDHANSDSEEKLELNIIVSSSSKASSKLDKLLNELSIEDNHTTTLKPFKVPIQEAHNALKTWITFFEQQQSSNFNMNNIKIFKKYDKM</sequence>
<gene>
    <name evidence="2" type="ORF">CPELLU_LOCUS10386</name>
</gene>
<dbReference type="Proteomes" id="UP000789759">
    <property type="component" value="Unassembled WGS sequence"/>
</dbReference>
<name>A0A9N9HB23_9GLOM</name>
<keyword evidence="3" id="KW-1185">Reference proteome</keyword>
<accession>A0A9N9HB23</accession>
<protein>
    <submittedName>
        <fullName evidence="2">619_t:CDS:1</fullName>
    </submittedName>
</protein>
<evidence type="ECO:0000313" key="2">
    <source>
        <dbReference type="EMBL" id="CAG8673284.1"/>
    </source>
</evidence>